<dbReference type="Pfam" id="PF17886">
    <property type="entry name" value="ArsA_HSP20"/>
    <property type="match status" value="1"/>
</dbReference>
<dbReference type="GeneID" id="72430961"/>
<dbReference type="Gene3D" id="2.60.40.790">
    <property type="match status" value="1"/>
</dbReference>
<dbReference type="EMBL" id="AP008231">
    <property type="protein sequence ID" value="BAD80198.1"/>
    <property type="molecule type" value="Genomic_DNA"/>
</dbReference>
<evidence type="ECO:0000256" key="1">
    <source>
        <dbReference type="ARBA" id="ARBA00011040"/>
    </source>
</evidence>
<dbReference type="SUPFAM" id="SSF52540">
    <property type="entry name" value="P-loop containing nucleoside triphosphate hydrolases"/>
    <property type="match status" value="1"/>
</dbReference>
<dbReference type="InterPro" id="IPR040612">
    <property type="entry name" value="ArsA_HSP20-like"/>
</dbReference>
<name>A0A0H3K499_SYNP6</name>
<dbReference type="KEGG" id="syc:syc2008_d"/>
<comment type="similarity">
    <text evidence="1">Belongs to the arsA ATPase family.</text>
</comment>
<accession>A0A0H3K499</accession>
<dbReference type="Pfam" id="PF02374">
    <property type="entry name" value="ArsA_ATPase"/>
    <property type="match status" value="1"/>
</dbReference>
<evidence type="ECO:0000313" key="5">
    <source>
        <dbReference type="Proteomes" id="UP000001175"/>
    </source>
</evidence>
<evidence type="ECO:0000259" key="3">
    <source>
        <dbReference type="Pfam" id="PF17886"/>
    </source>
</evidence>
<dbReference type="Gene3D" id="3.40.50.300">
    <property type="entry name" value="P-loop containing nucleotide triphosphate hydrolases"/>
    <property type="match status" value="1"/>
</dbReference>
<dbReference type="PANTHER" id="PTHR43868">
    <property type="entry name" value="OS02G0711200 PROTEIN"/>
    <property type="match status" value="1"/>
</dbReference>
<evidence type="ECO:0000313" key="4">
    <source>
        <dbReference type="EMBL" id="BAD80198.1"/>
    </source>
</evidence>
<dbReference type="InterPro" id="IPR025723">
    <property type="entry name" value="ArsA/GET3_ATPase-like"/>
</dbReference>
<dbReference type="Proteomes" id="UP000001175">
    <property type="component" value="Chromosome"/>
</dbReference>
<feature type="domain" description="ArsA HSP20-like" evidence="3">
    <location>
        <begin position="299"/>
        <end position="357"/>
    </location>
</feature>
<dbReference type="PANTHER" id="PTHR43868:SF1">
    <property type="entry name" value="P-LOOP CONTAINING NUCLEOSIDE TRIPHOSPHATE HYDROLASES SUPERFAMILY PROTEIN"/>
    <property type="match status" value="1"/>
</dbReference>
<dbReference type="InterPro" id="IPR053262">
    <property type="entry name" value="ArsA_ATPase-like"/>
</dbReference>
<reference evidence="4 5" key="1">
    <citation type="journal article" date="2007" name="Photosyn. Res.">
        <title>Complete nucleotide sequence of the freshwater unicellular cyanobacterium Synechococcus elongatus PCC 6301 chromosome: gene content and organization.</title>
        <authorList>
            <person name="Sugita C."/>
            <person name="Ogata K."/>
            <person name="Shikata M."/>
            <person name="Jikuya H."/>
            <person name="Takano J."/>
            <person name="Furumichi M."/>
            <person name="Kanehisa M."/>
            <person name="Omata T."/>
            <person name="Sugiura M."/>
            <person name="Sugita M."/>
        </authorList>
    </citation>
    <scope>NUCLEOTIDE SEQUENCE [LARGE SCALE GENOMIC DNA]</scope>
    <source>
        <strain evidence="5">ATCC 27144 / PCC 6301 / SAUG 1402/1</strain>
    </source>
</reference>
<dbReference type="InterPro" id="IPR027417">
    <property type="entry name" value="P-loop_NTPase"/>
</dbReference>
<dbReference type="InterPro" id="IPR008978">
    <property type="entry name" value="HSP20-like_chaperone"/>
</dbReference>
<feature type="domain" description="ArsA/GET3 Anion-transporting ATPase-like" evidence="2">
    <location>
        <begin position="3"/>
        <end position="156"/>
    </location>
</feature>
<dbReference type="RefSeq" id="WP_011244318.1">
    <property type="nucleotide sequence ID" value="NC_006576.1"/>
</dbReference>
<dbReference type="CDD" id="cd02035">
    <property type="entry name" value="ArsA"/>
    <property type="match status" value="1"/>
</dbReference>
<gene>
    <name evidence="4" type="ordered locus">syc2008_d</name>
</gene>
<sequence>MTQILSFLGKGGSGRTTAAIALARQSAASGARTLVLSLGSDPSPDMLLDKDLVATPTVISPNLEAVRIPSTVAIGKGWEELQALEGQYLKTPFLRNIYSSELALLPGFEPLLLLTELRRWLEQGYDRICLDGLSSPELLRLWGVPESLDWYLRRFRGAIADSEFGRNLGPFLPALSAAVFSVGLSLDDWGPAARLLETSLEQGRSLLADPRKAMAILTTRSDRVSQAVALQWWGAAQPIGLRVGAVLASESSGLDDLKRDFAPLPVFSLSSAASDSVLPSFDVLNHAPEPLSIDLQARQIRLFLPGLAKEAVKLSQSGPEITIEAGDQRRNLRLPVALQGRAVTSARFQEQSLILSFQ</sequence>
<organism evidence="4 5">
    <name type="scientific">Synechococcus sp. (strain ATCC 27144 / PCC 6301 / SAUG 1402/1)</name>
    <name type="common">Anacystis nidulans</name>
    <dbReference type="NCBI Taxonomy" id="269084"/>
    <lineage>
        <taxon>Bacteria</taxon>
        <taxon>Bacillati</taxon>
        <taxon>Cyanobacteriota</taxon>
        <taxon>Cyanophyceae</taxon>
        <taxon>Synechococcales</taxon>
        <taxon>Synechococcaceae</taxon>
        <taxon>Synechococcus</taxon>
    </lineage>
</organism>
<evidence type="ECO:0000259" key="2">
    <source>
        <dbReference type="Pfam" id="PF02374"/>
    </source>
</evidence>
<proteinExistence type="inferred from homology"/>
<dbReference type="AlphaFoldDB" id="A0A0H3K499"/>
<protein>
    <submittedName>
        <fullName evidence="4">Probable anion transporting ATPase</fullName>
    </submittedName>
</protein>
<dbReference type="eggNOG" id="COG0003">
    <property type="taxonomic scope" value="Bacteria"/>
</dbReference>